<sequence>MHPLLRFVLACLLIVGCFANKPGTCPPDEGGIGLTVCQWDCVSDYGCPGEQKCCSYGGCLDVCKTPIQKPCNYNGQVYQHDEQFMDQCNTCRCRDGSV</sequence>
<dbReference type="SUPFAM" id="SSF57256">
    <property type="entry name" value="Elafin-like"/>
    <property type="match status" value="1"/>
</dbReference>
<dbReference type="Proteomes" id="UP000828390">
    <property type="component" value="Unassembled WGS sequence"/>
</dbReference>
<keyword evidence="1" id="KW-0732">Signal</keyword>
<proteinExistence type="predicted"/>
<dbReference type="InterPro" id="IPR008197">
    <property type="entry name" value="WAP_dom"/>
</dbReference>
<dbReference type="PRINTS" id="PR00003">
    <property type="entry name" value="4DISULPHCORE"/>
</dbReference>
<reference evidence="3" key="1">
    <citation type="journal article" date="2019" name="bioRxiv">
        <title>The Genome of the Zebra Mussel, Dreissena polymorpha: A Resource for Invasive Species Research.</title>
        <authorList>
            <person name="McCartney M.A."/>
            <person name="Auch B."/>
            <person name="Kono T."/>
            <person name="Mallez S."/>
            <person name="Zhang Y."/>
            <person name="Obille A."/>
            <person name="Becker A."/>
            <person name="Abrahante J.E."/>
            <person name="Garbe J."/>
            <person name="Badalamenti J.P."/>
            <person name="Herman A."/>
            <person name="Mangelson H."/>
            <person name="Liachko I."/>
            <person name="Sullivan S."/>
            <person name="Sone E.D."/>
            <person name="Koren S."/>
            <person name="Silverstein K.A.T."/>
            <person name="Beckman K.B."/>
            <person name="Gohl D.M."/>
        </authorList>
    </citation>
    <scope>NUCLEOTIDE SEQUENCE</scope>
    <source>
        <strain evidence="3">Duluth1</strain>
        <tissue evidence="3">Whole animal</tissue>
    </source>
</reference>
<comment type="caution">
    <text evidence="3">The sequence shown here is derived from an EMBL/GenBank/DDBJ whole genome shotgun (WGS) entry which is preliminary data.</text>
</comment>
<name>A0A9D4H2P5_DREPO</name>
<protein>
    <recommendedName>
        <fullName evidence="2">WAP domain-containing protein</fullName>
    </recommendedName>
</protein>
<dbReference type="GO" id="GO:0005576">
    <property type="term" value="C:extracellular region"/>
    <property type="evidence" value="ECO:0007669"/>
    <property type="project" value="InterPro"/>
</dbReference>
<accession>A0A9D4H2P5</accession>
<dbReference type="InterPro" id="IPR036645">
    <property type="entry name" value="Elafin-like_sf"/>
</dbReference>
<dbReference type="Gene3D" id="4.10.75.10">
    <property type="entry name" value="Elafin-like"/>
    <property type="match status" value="1"/>
</dbReference>
<dbReference type="GO" id="GO:0030414">
    <property type="term" value="F:peptidase inhibitor activity"/>
    <property type="evidence" value="ECO:0007669"/>
    <property type="project" value="InterPro"/>
</dbReference>
<dbReference type="Gene3D" id="2.10.70.10">
    <property type="entry name" value="Complement Module, domain 1"/>
    <property type="match status" value="1"/>
</dbReference>
<gene>
    <name evidence="3" type="ORF">DPMN_128217</name>
</gene>
<keyword evidence="4" id="KW-1185">Reference proteome</keyword>
<reference evidence="3" key="2">
    <citation type="submission" date="2020-11" db="EMBL/GenBank/DDBJ databases">
        <authorList>
            <person name="McCartney M.A."/>
            <person name="Auch B."/>
            <person name="Kono T."/>
            <person name="Mallez S."/>
            <person name="Becker A."/>
            <person name="Gohl D.M."/>
            <person name="Silverstein K.A.T."/>
            <person name="Koren S."/>
            <person name="Bechman K.B."/>
            <person name="Herman A."/>
            <person name="Abrahante J.E."/>
            <person name="Garbe J."/>
        </authorList>
    </citation>
    <scope>NUCLEOTIDE SEQUENCE</scope>
    <source>
        <strain evidence="3">Duluth1</strain>
        <tissue evidence="3">Whole animal</tissue>
    </source>
</reference>
<feature type="domain" description="WAP" evidence="2">
    <location>
        <begin position="18"/>
        <end position="67"/>
    </location>
</feature>
<dbReference type="PROSITE" id="PS51390">
    <property type="entry name" value="WAP"/>
    <property type="match status" value="1"/>
</dbReference>
<dbReference type="EMBL" id="JAIWYP010000005">
    <property type="protein sequence ID" value="KAH3826318.1"/>
    <property type="molecule type" value="Genomic_DNA"/>
</dbReference>
<dbReference type="PROSITE" id="PS51257">
    <property type="entry name" value="PROKAR_LIPOPROTEIN"/>
    <property type="match status" value="1"/>
</dbReference>
<dbReference type="SMART" id="SM00217">
    <property type="entry name" value="WAP"/>
    <property type="match status" value="1"/>
</dbReference>
<organism evidence="3 4">
    <name type="scientific">Dreissena polymorpha</name>
    <name type="common">Zebra mussel</name>
    <name type="synonym">Mytilus polymorpha</name>
    <dbReference type="NCBI Taxonomy" id="45954"/>
    <lineage>
        <taxon>Eukaryota</taxon>
        <taxon>Metazoa</taxon>
        <taxon>Spiralia</taxon>
        <taxon>Lophotrochozoa</taxon>
        <taxon>Mollusca</taxon>
        <taxon>Bivalvia</taxon>
        <taxon>Autobranchia</taxon>
        <taxon>Heteroconchia</taxon>
        <taxon>Euheterodonta</taxon>
        <taxon>Imparidentia</taxon>
        <taxon>Neoheterodontei</taxon>
        <taxon>Myida</taxon>
        <taxon>Dreissenoidea</taxon>
        <taxon>Dreissenidae</taxon>
        <taxon>Dreissena</taxon>
    </lineage>
</organism>
<feature type="chain" id="PRO_5038669890" description="WAP domain-containing protein" evidence="1">
    <location>
        <begin position="20"/>
        <end position="98"/>
    </location>
</feature>
<dbReference type="AlphaFoldDB" id="A0A9D4H2P5"/>
<evidence type="ECO:0000313" key="3">
    <source>
        <dbReference type="EMBL" id="KAH3826318.1"/>
    </source>
</evidence>
<evidence type="ECO:0000256" key="1">
    <source>
        <dbReference type="SAM" id="SignalP"/>
    </source>
</evidence>
<dbReference type="Pfam" id="PF00095">
    <property type="entry name" value="WAP"/>
    <property type="match status" value="1"/>
</dbReference>
<evidence type="ECO:0000313" key="4">
    <source>
        <dbReference type="Proteomes" id="UP000828390"/>
    </source>
</evidence>
<evidence type="ECO:0000259" key="2">
    <source>
        <dbReference type="PROSITE" id="PS51390"/>
    </source>
</evidence>
<feature type="signal peptide" evidence="1">
    <location>
        <begin position="1"/>
        <end position="19"/>
    </location>
</feature>